<keyword evidence="5" id="KW-1185">Reference proteome</keyword>
<dbReference type="GO" id="GO:0006139">
    <property type="term" value="P:nucleobase-containing compound metabolic process"/>
    <property type="evidence" value="ECO:0007669"/>
    <property type="project" value="InterPro"/>
</dbReference>
<sequence>MGRLSPEAFNEFPVSQGIFGMPSMANGLDVQQLLVEVGKSLADADVKAQRVIGLSESQRVRMFTEKALGNIQHARELHAQVEDSVANVGIGMPREEQVTHDVAKGYQVLVQRPGQRRGRRFTAYRSAEDGCVYCGRYMLDIDATGAEICWRQRSDRQQVSIWSPATFFEPTEPTEPEECTAGASGITCCLRCPSCGEGIAPKERRRQWILPLFLAMAKHMAERHQLAELQSAKIRFASKILTKLESSLAVELFMDHFLEEPWMLLCCCCMLLELEQPLWAQRLFHVGAKQTTALLRYISLPLASDLTACASPWTPRLARDIFGPVKNDALRLPEEVTVHFVDTAEGLQIAMQQLSATKMIGLDCEHSGFGAHAEISLMQLATFWQCFIIDVLTLERSLCDPLLAMLSTKVLLAFDFRSDAVLLEALGSHLEPLDLRDGTDGTGGLRHLVQRALTRELCKVEQCSCWGRRPLRGSQLHYAALDAWVLLPCAKYLQVI</sequence>
<reference evidence="2" key="1">
    <citation type="submission" date="2022-10" db="EMBL/GenBank/DDBJ databases">
        <authorList>
            <person name="Chen Y."/>
            <person name="Dougan E. K."/>
            <person name="Chan C."/>
            <person name="Rhodes N."/>
            <person name="Thang M."/>
        </authorList>
    </citation>
    <scope>NUCLEOTIDE SEQUENCE</scope>
</reference>
<dbReference type="InterPro" id="IPR036397">
    <property type="entry name" value="RNaseH_sf"/>
</dbReference>
<dbReference type="InterPro" id="IPR002562">
    <property type="entry name" value="3'-5'_exonuclease_dom"/>
</dbReference>
<keyword evidence="4" id="KW-0687">Ribonucleoprotein</keyword>
<name>A0A9P1DQU0_9DINO</name>
<evidence type="ECO:0000313" key="3">
    <source>
        <dbReference type="EMBL" id="CAL1168307.1"/>
    </source>
</evidence>
<dbReference type="Proteomes" id="UP001152797">
    <property type="component" value="Unassembled WGS sequence"/>
</dbReference>
<gene>
    <name evidence="2" type="ORF">C1SCF055_LOCUS39792</name>
</gene>
<comment type="caution">
    <text evidence="2">The sequence shown here is derived from an EMBL/GenBank/DDBJ whole genome shotgun (WGS) entry which is preliminary data.</text>
</comment>
<proteinExistence type="predicted"/>
<protein>
    <submittedName>
        <fullName evidence="4">40S ribosomal protein S20</fullName>
    </submittedName>
</protein>
<dbReference type="GO" id="GO:0003676">
    <property type="term" value="F:nucleic acid binding"/>
    <property type="evidence" value="ECO:0007669"/>
    <property type="project" value="InterPro"/>
</dbReference>
<dbReference type="EMBL" id="CAMXCT010006508">
    <property type="protein sequence ID" value="CAI4014932.1"/>
    <property type="molecule type" value="Genomic_DNA"/>
</dbReference>
<dbReference type="AlphaFoldDB" id="A0A9P1DQU0"/>
<accession>A0A9P1DQU0</accession>
<evidence type="ECO:0000313" key="5">
    <source>
        <dbReference type="Proteomes" id="UP001152797"/>
    </source>
</evidence>
<dbReference type="EMBL" id="CAMXCT020006508">
    <property type="protein sequence ID" value="CAL1168307.1"/>
    <property type="molecule type" value="Genomic_DNA"/>
</dbReference>
<reference evidence="3" key="2">
    <citation type="submission" date="2024-04" db="EMBL/GenBank/DDBJ databases">
        <authorList>
            <person name="Chen Y."/>
            <person name="Shah S."/>
            <person name="Dougan E. K."/>
            <person name="Thang M."/>
            <person name="Chan C."/>
        </authorList>
    </citation>
    <scope>NUCLEOTIDE SEQUENCE [LARGE SCALE GENOMIC DNA]</scope>
</reference>
<dbReference type="Gene3D" id="3.30.420.10">
    <property type="entry name" value="Ribonuclease H-like superfamily/Ribonuclease H"/>
    <property type="match status" value="1"/>
</dbReference>
<feature type="domain" description="3'-5' exonuclease" evidence="1">
    <location>
        <begin position="338"/>
        <end position="496"/>
    </location>
</feature>
<dbReference type="InterPro" id="IPR012337">
    <property type="entry name" value="RNaseH-like_sf"/>
</dbReference>
<dbReference type="Pfam" id="PF01612">
    <property type="entry name" value="DNA_pol_A_exo1"/>
    <property type="match status" value="1"/>
</dbReference>
<evidence type="ECO:0000259" key="1">
    <source>
        <dbReference type="SMART" id="SM00474"/>
    </source>
</evidence>
<dbReference type="OrthoDB" id="407975at2759"/>
<evidence type="ECO:0000313" key="2">
    <source>
        <dbReference type="EMBL" id="CAI4014932.1"/>
    </source>
</evidence>
<dbReference type="InterPro" id="IPR052408">
    <property type="entry name" value="Exonuclease_MUT-7-like"/>
</dbReference>
<dbReference type="SMART" id="SM00474">
    <property type="entry name" value="35EXOc"/>
    <property type="match status" value="1"/>
</dbReference>
<dbReference type="PANTHER" id="PTHR47765:SF2">
    <property type="entry name" value="EXONUCLEASE MUT-7 HOMOLOG"/>
    <property type="match status" value="1"/>
</dbReference>
<keyword evidence="4" id="KW-0689">Ribosomal protein</keyword>
<evidence type="ECO:0000313" key="4">
    <source>
        <dbReference type="EMBL" id="CAL4802244.1"/>
    </source>
</evidence>
<dbReference type="SUPFAM" id="SSF53098">
    <property type="entry name" value="Ribonuclease H-like"/>
    <property type="match status" value="1"/>
</dbReference>
<dbReference type="GO" id="GO:0005840">
    <property type="term" value="C:ribosome"/>
    <property type="evidence" value="ECO:0007669"/>
    <property type="project" value="UniProtKB-KW"/>
</dbReference>
<dbReference type="GO" id="GO:0008408">
    <property type="term" value="F:3'-5' exonuclease activity"/>
    <property type="evidence" value="ECO:0007669"/>
    <property type="project" value="InterPro"/>
</dbReference>
<dbReference type="PANTHER" id="PTHR47765">
    <property type="entry name" value="3'-5' EXONUCLEASE DOMAIN-CONTAINING PROTEIN"/>
    <property type="match status" value="1"/>
</dbReference>
<dbReference type="EMBL" id="CAMXCT030006508">
    <property type="protein sequence ID" value="CAL4802244.1"/>
    <property type="molecule type" value="Genomic_DNA"/>
</dbReference>
<organism evidence="2">
    <name type="scientific">Cladocopium goreaui</name>
    <dbReference type="NCBI Taxonomy" id="2562237"/>
    <lineage>
        <taxon>Eukaryota</taxon>
        <taxon>Sar</taxon>
        <taxon>Alveolata</taxon>
        <taxon>Dinophyceae</taxon>
        <taxon>Suessiales</taxon>
        <taxon>Symbiodiniaceae</taxon>
        <taxon>Cladocopium</taxon>
    </lineage>
</organism>